<dbReference type="SMART" id="SM00534">
    <property type="entry name" value="MUTSac"/>
    <property type="match status" value="1"/>
</dbReference>
<dbReference type="EMBL" id="MN741010">
    <property type="protein sequence ID" value="QHU22550.1"/>
    <property type="molecule type" value="Genomic_DNA"/>
</dbReference>
<sequence>MIMEQTYIDYLKKYEFKHPIEYGKFKVLTTVLQEDLEMDRDTSDNILNHIYNHDENKKSKYNLLLRKWSSLYSLDKQYLKDKQNVLKSYKHHQNKMDDFINDYVDFKREQNFLSKYQYVQFSRFQNLNKIVPFLQVLALYNFCSPLFSLLAPIFGLIIPYFVLYMKGFHLGFSQYISVIKNIIKNQYIIKGVLNFTKNSLQSNIYLTTSIFFYFMSIYNNIISCVQFYKNSEFMITFTENYNQFLTQGRDLIDNIHKCTGKRKSFGEFNKVMMMHRNKISNMKLQLNNICECKDKLTKYSIIGFLLKCNFDIYHEKEYDETVGFLIYLNNYNNDMYNISNLLKKEHLNLCRFKQSIKPEIRGGYYLPHILQNNVTNDIDLKKNIIITGPNASGKTTVIKSTLINLFLSQSVGCGCYSSCKTQLYDYYHSYLNIPDTSNRDSLFQAEARRCKEIIVFIEKNKTKKHFCIFDEIYSGTNPSDAVLCATIYLDGMNEYKNSVDYVLTTHYIDMCEKLEKNEHNSNKMMVVNKDPNGKLQYEYKLVDGISRINGGYQILEQLEYPEHLLK</sequence>
<dbReference type="GO" id="GO:0005524">
    <property type="term" value="F:ATP binding"/>
    <property type="evidence" value="ECO:0007669"/>
    <property type="project" value="UniProtKB-KW"/>
</dbReference>
<protein>
    <recommendedName>
        <fullName evidence="5">DNA mismatch repair proteins mutS family domain-containing protein</fullName>
    </recommendedName>
</protein>
<evidence type="ECO:0000256" key="3">
    <source>
        <dbReference type="ARBA" id="ARBA00023125"/>
    </source>
</evidence>
<keyword evidence="2" id="KW-0067">ATP-binding</keyword>
<name>A0A6C0L0U7_9ZZZZ</name>
<evidence type="ECO:0000313" key="6">
    <source>
        <dbReference type="EMBL" id="QHU22550.1"/>
    </source>
</evidence>
<keyword evidence="1" id="KW-0547">Nucleotide-binding</keyword>
<feature type="domain" description="DNA mismatch repair proteins mutS family" evidence="5">
    <location>
        <begin position="381"/>
        <end position="556"/>
    </location>
</feature>
<dbReference type="PANTHER" id="PTHR11361:SF34">
    <property type="entry name" value="DNA MISMATCH REPAIR PROTEIN MSH1, MITOCHONDRIAL"/>
    <property type="match status" value="1"/>
</dbReference>
<dbReference type="SUPFAM" id="SSF52540">
    <property type="entry name" value="P-loop containing nucleoside triphosphate hydrolases"/>
    <property type="match status" value="1"/>
</dbReference>
<reference evidence="6" key="1">
    <citation type="journal article" date="2020" name="Nature">
        <title>Giant virus diversity and host interactions through global metagenomics.</title>
        <authorList>
            <person name="Schulz F."/>
            <person name="Roux S."/>
            <person name="Paez-Espino D."/>
            <person name="Jungbluth S."/>
            <person name="Walsh D.A."/>
            <person name="Denef V.J."/>
            <person name="McMahon K.D."/>
            <person name="Konstantinidis K.T."/>
            <person name="Eloe-Fadrosh E.A."/>
            <person name="Kyrpides N.C."/>
            <person name="Woyke T."/>
        </authorList>
    </citation>
    <scope>NUCLEOTIDE SEQUENCE</scope>
    <source>
        <strain evidence="6">GVMAG-S-ERX555907-102</strain>
    </source>
</reference>
<dbReference type="GO" id="GO:0140664">
    <property type="term" value="F:ATP-dependent DNA damage sensor activity"/>
    <property type="evidence" value="ECO:0007669"/>
    <property type="project" value="InterPro"/>
</dbReference>
<dbReference type="Pfam" id="PF00488">
    <property type="entry name" value="MutS_V"/>
    <property type="match status" value="1"/>
</dbReference>
<dbReference type="InterPro" id="IPR000432">
    <property type="entry name" value="DNA_mismatch_repair_MutS_C"/>
</dbReference>
<dbReference type="Gene3D" id="3.40.50.300">
    <property type="entry name" value="P-loop containing nucleotide triphosphate hydrolases"/>
    <property type="match status" value="1"/>
</dbReference>
<dbReference type="GO" id="GO:0006298">
    <property type="term" value="P:mismatch repair"/>
    <property type="evidence" value="ECO:0007669"/>
    <property type="project" value="InterPro"/>
</dbReference>
<evidence type="ECO:0000256" key="1">
    <source>
        <dbReference type="ARBA" id="ARBA00022741"/>
    </source>
</evidence>
<keyword evidence="4" id="KW-0812">Transmembrane</keyword>
<proteinExistence type="predicted"/>
<dbReference type="GO" id="GO:0030983">
    <property type="term" value="F:mismatched DNA binding"/>
    <property type="evidence" value="ECO:0007669"/>
    <property type="project" value="InterPro"/>
</dbReference>
<dbReference type="InterPro" id="IPR045076">
    <property type="entry name" value="MutS"/>
</dbReference>
<evidence type="ECO:0000256" key="2">
    <source>
        <dbReference type="ARBA" id="ARBA00022840"/>
    </source>
</evidence>
<dbReference type="InterPro" id="IPR027417">
    <property type="entry name" value="P-loop_NTPase"/>
</dbReference>
<keyword evidence="4" id="KW-0472">Membrane</keyword>
<feature type="transmembrane region" description="Helical" evidence="4">
    <location>
        <begin position="137"/>
        <end position="162"/>
    </location>
</feature>
<organism evidence="6">
    <name type="scientific">viral metagenome</name>
    <dbReference type="NCBI Taxonomy" id="1070528"/>
    <lineage>
        <taxon>unclassified sequences</taxon>
        <taxon>metagenomes</taxon>
        <taxon>organismal metagenomes</taxon>
    </lineage>
</organism>
<accession>A0A6C0L0U7</accession>
<evidence type="ECO:0000256" key="4">
    <source>
        <dbReference type="SAM" id="Phobius"/>
    </source>
</evidence>
<dbReference type="AlphaFoldDB" id="A0A6C0L0U7"/>
<keyword evidence="4" id="KW-1133">Transmembrane helix</keyword>
<evidence type="ECO:0000259" key="5">
    <source>
        <dbReference type="SMART" id="SM00534"/>
    </source>
</evidence>
<keyword evidence="3" id="KW-0238">DNA-binding</keyword>
<dbReference type="PANTHER" id="PTHR11361">
    <property type="entry name" value="DNA MISMATCH REPAIR PROTEIN MUTS FAMILY MEMBER"/>
    <property type="match status" value="1"/>
</dbReference>